<name>A0A418QPH4_9BACT</name>
<gene>
    <name evidence="1" type="ORF">D0T11_17445</name>
</gene>
<reference evidence="1 2" key="2">
    <citation type="submission" date="2019-01" db="EMBL/GenBank/DDBJ databases">
        <title>Hymenobacter humicola sp. nov., isolated from soils in Antarctica.</title>
        <authorList>
            <person name="Sedlacek I."/>
            <person name="Holochova P."/>
            <person name="Kralova S."/>
            <person name="Pantucek R."/>
            <person name="Stankova E."/>
            <person name="Vrbovska V."/>
            <person name="Kristofova L."/>
            <person name="Svec P."/>
            <person name="Busse H.-J."/>
        </authorList>
    </citation>
    <scope>NUCLEOTIDE SEQUENCE [LARGE SCALE GENOMIC DNA]</scope>
    <source>
        <strain evidence="1 2">CCM 8852</strain>
    </source>
</reference>
<evidence type="ECO:0000313" key="1">
    <source>
        <dbReference type="EMBL" id="RIY07074.1"/>
    </source>
</evidence>
<dbReference type="AlphaFoldDB" id="A0A418QPH4"/>
<dbReference type="Proteomes" id="UP000284250">
    <property type="component" value="Unassembled WGS sequence"/>
</dbReference>
<evidence type="ECO:0000313" key="2">
    <source>
        <dbReference type="Proteomes" id="UP000284250"/>
    </source>
</evidence>
<reference evidence="1 2" key="1">
    <citation type="submission" date="2018-09" db="EMBL/GenBank/DDBJ databases">
        <authorList>
            <person name="Zeman M."/>
            <person name="Pardy F."/>
        </authorList>
    </citation>
    <scope>NUCLEOTIDE SEQUENCE [LARGE SCALE GENOMIC DNA]</scope>
    <source>
        <strain evidence="1 2">CCM 8852</strain>
    </source>
</reference>
<comment type="caution">
    <text evidence="1">The sequence shown here is derived from an EMBL/GenBank/DDBJ whole genome shotgun (WGS) entry which is preliminary data.</text>
</comment>
<dbReference type="EMBL" id="QYCN01000033">
    <property type="protein sequence ID" value="RIY07074.1"/>
    <property type="molecule type" value="Genomic_DNA"/>
</dbReference>
<dbReference type="RefSeq" id="WP_119657093.1">
    <property type="nucleotide sequence ID" value="NZ_JBHUOI010000034.1"/>
</dbReference>
<dbReference type="PROSITE" id="PS51257">
    <property type="entry name" value="PROKAR_LIPOPROTEIN"/>
    <property type="match status" value="1"/>
</dbReference>
<dbReference type="OrthoDB" id="672279at2"/>
<organism evidence="1 2">
    <name type="scientific">Hymenobacter rubripertinctus</name>
    <dbReference type="NCBI Taxonomy" id="2029981"/>
    <lineage>
        <taxon>Bacteria</taxon>
        <taxon>Pseudomonadati</taxon>
        <taxon>Bacteroidota</taxon>
        <taxon>Cytophagia</taxon>
        <taxon>Cytophagales</taxon>
        <taxon>Hymenobacteraceae</taxon>
        <taxon>Hymenobacter</taxon>
    </lineage>
</organism>
<proteinExistence type="predicted"/>
<keyword evidence="2" id="KW-1185">Reference proteome</keyword>
<accession>A0A418QPH4</accession>
<sequence>MKRILFLAPLIAAILLFGSCKKVLGLFEFNVEDSQTIVIPKTVPFGQFFPLSPVAVSSSSTSTYAKNGTSADYVQDVTLDKLTLAITSPSGQNFDFLKRIDVYISTDAKGSDKVLLASLNPVPTGVSTISLTPADQKLDVFLSADSYTLTTNVEIVKPLGQDVTIRADERFKVKARKP</sequence>
<protein>
    <submittedName>
        <fullName evidence="1">Uncharacterized protein</fullName>
    </submittedName>
</protein>